<proteinExistence type="predicted"/>
<dbReference type="EMBL" id="JACHLE010000003">
    <property type="protein sequence ID" value="MBB4807307.1"/>
    <property type="molecule type" value="Genomic_DNA"/>
</dbReference>
<dbReference type="Proteomes" id="UP000592180">
    <property type="component" value="Unassembled WGS sequence"/>
</dbReference>
<evidence type="ECO:0000313" key="2">
    <source>
        <dbReference type="EMBL" id="MBB4807307.1"/>
    </source>
</evidence>
<sequence length="69" mass="7620">MKKKLLVTGMLLCSIATFATTYWTVTTTCGKKASLQTSDNVSDAQMQQYVAAINYDLCSTIPQHITITR</sequence>
<organism evidence="2 3">
    <name type="scientific">Chryseobacterium defluvii</name>
    <dbReference type="NCBI Taxonomy" id="160396"/>
    <lineage>
        <taxon>Bacteria</taxon>
        <taxon>Pseudomonadati</taxon>
        <taxon>Bacteroidota</taxon>
        <taxon>Flavobacteriia</taxon>
        <taxon>Flavobacteriales</taxon>
        <taxon>Weeksellaceae</taxon>
        <taxon>Chryseobacterium group</taxon>
        <taxon>Chryseobacterium</taxon>
    </lineage>
</organism>
<keyword evidence="3" id="KW-1185">Reference proteome</keyword>
<name>A0A840KH83_9FLAO</name>
<gene>
    <name evidence="2" type="ORF">HNP38_002611</name>
</gene>
<feature type="signal peptide" evidence="1">
    <location>
        <begin position="1"/>
        <end position="19"/>
    </location>
</feature>
<dbReference type="AlphaFoldDB" id="A0A840KH83"/>
<keyword evidence="1" id="KW-0732">Signal</keyword>
<evidence type="ECO:0000313" key="3">
    <source>
        <dbReference type="Proteomes" id="UP000592180"/>
    </source>
</evidence>
<accession>A0A840KH83</accession>
<reference evidence="2 3" key="1">
    <citation type="submission" date="2020-08" db="EMBL/GenBank/DDBJ databases">
        <title>Functional genomics of gut bacteria from endangered species of beetles.</title>
        <authorList>
            <person name="Carlos-Shanley C."/>
        </authorList>
    </citation>
    <scope>NUCLEOTIDE SEQUENCE [LARGE SCALE GENOMIC DNA]</scope>
    <source>
        <strain evidence="2 3">S00151</strain>
    </source>
</reference>
<dbReference type="RefSeq" id="WP_184190095.1">
    <property type="nucleotide sequence ID" value="NZ_JACHLE010000003.1"/>
</dbReference>
<comment type="caution">
    <text evidence="2">The sequence shown here is derived from an EMBL/GenBank/DDBJ whole genome shotgun (WGS) entry which is preliminary data.</text>
</comment>
<evidence type="ECO:0000256" key="1">
    <source>
        <dbReference type="SAM" id="SignalP"/>
    </source>
</evidence>
<protein>
    <submittedName>
        <fullName evidence="2">Uncharacterized protein</fullName>
    </submittedName>
</protein>
<feature type="chain" id="PRO_5032632956" evidence="1">
    <location>
        <begin position="20"/>
        <end position="69"/>
    </location>
</feature>